<dbReference type="Pfam" id="PF01047">
    <property type="entry name" value="MarR"/>
    <property type="match status" value="1"/>
</dbReference>
<evidence type="ECO:0000256" key="1">
    <source>
        <dbReference type="ARBA" id="ARBA00023015"/>
    </source>
</evidence>
<evidence type="ECO:0000313" key="7">
    <source>
        <dbReference type="Proteomes" id="UP000054596"/>
    </source>
</evidence>
<name>A0A157ZH80_9BURK</name>
<keyword evidence="7" id="KW-1185">Reference proteome</keyword>
<dbReference type="GO" id="GO:0003677">
    <property type="term" value="F:DNA binding"/>
    <property type="evidence" value="ECO:0007669"/>
    <property type="project" value="UniProtKB-KW"/>
</dbReference>
<dbReference type="AlphaFoldDB" id="A0A157ZH80"/>
<organism evidence="6 7">
    <name type="scientific">Caballeronia glebae</name>
    <dbReference type="NCBI Taxonomy" id="1777143"/>
    <lineage>
        <taxon>Bacteria</taxon>
        <taxon>Pseudomonadati</taxon>
        <taxon>Pseudomonadota</taxon>
        <taxon>Betaproteobacteria</taxon>
        <taxon>Burkholderiales</taxon>
        <taxon>Burkholderiaceae</taxon>
        <taxon>Caballeronia</taxon>
    </lineage>
</organism>
<evidence type="ECO:0000256" key="2">
    <source>
        <dbReference type="ARBA" id="ARBA00023125"/>
    </source>
</evidence>
<dbReference type="GO" id="GO:0003700">
    <property type="term" value="F:DNA-binding transcription factor activity"/>
    <property type="evidence" value="ECO:0007669"/>
    <property type="project" value="InterPro"/>
</dbReference>
<feature type="region of interest" description="Disordered" evidence="4">
    <location>
        <begin position="1"/>
        <end position="23"/>
    </location>
</feature>
<dbReference type="STRING" id="1777143.AWB82_00692"/>
<dbReference type="PROSITE" id="PS50995">
    <property type="entry name" value="HTH_MARR_2"/>
    <property type="match status" value="1"/>
</dbReference>
<evidence type="ECO:0000256" key="4">
    <source>
        <dbReference type="SAM" id="MobiDB-lite"/>
    </source>
</evidence>
<evidence type="ECO:0000256" key="3">
    <source>
        <dbReference type="ARBA" id="ARBA00023163"/>
    </source>
</evidence>
<feature type="domain" description="HTH marR-type" evidence="5">
    <location>
        <begin position="33"/>
        <end position="169"/>
    </location>
</feature>
<gene>
    <name evidence="6" type="ORF">AWB82_00692</name>
</gene>
<proteinExistence type="predicted"/>
<reference evidence="6" key="1">
    <citation type="submission" date="2016-01" db="EMBL/GenBank/DDBJ databases">
        <authorList>
            <person name="Peeters C."/>
        </authorList>
    </citation>
    <scope>NUCLEOTIDE SEQUENCE [LARGE SCALE GENOMIC DNA]</scope>
    <source>
        <strain evidence="6">LMG 29325</strain>
    </source>
</reference>
<dbReference type="SMART" id="SM00347">
    <property type="entry name" value="HTH_MARR"/>
    <property type="match status" value="1"/>
</dbReference>
<dbReference type="InterPro" id="IPR000835">
    <property type="entry name" value="HTH_MarR-typ"/>
</dbReference>
<accession>A0A157ZH80</accession>
<protein>
    <submittedName>
        <fullName evidence="6">MarR family transcriptional regulator</fullName>
    </submittedName>
</protein>
<keyword evidence="2" id="KW-0238">DNA-binding</keyword>
<dbReference type="InterPro" id="IPR036390">
    <property type="entry name" value="WH_DNA-bd_sf"/>
</dbReference>
<evidence type="ECO:0000259" key="5">
    <source>
        <dbReference type="PROSITE" id="PS50995"/>
    </source>
</evidence>
<dbReference type="InterPro" id="IPR036388">
    <property type="entry name" value="WH-like_DNA-bd_sf"/>
</dbReference>
<keyword evidence="1" id="KW-0805">Transcription regulation</keyword>
<dbReference type="PANTHER" id="PTHR42756:SF1">
    <property type="entry name" value="TRANSCRIPTIONAL REPRESSOR OF EMRAB OPERON"/>
    <property type="match status" value="1"/>
</dbReference>
<dbReference type="SUPFAM" id="SSF46785">
    <property type="entry name" value="Winged helix' DNA-binding domain"/>
    <property type="match status" value="1"/>
</dbReference>
<dbReference type="EMBL" id="FCOJ02000003">
    <property type="protein sequence ID" value="SAK44845.1"/>
    <property type="molecule type" value="Genomic_DNA"/>
</dbReference>
<dbReference type="PANTHER" id="PTHR42756">
    <property type="entry name" value="TRANSCRIPTIONAL REGULATOR, MARR"/>
    <property type="match status" value="1"/>
</dbReference>
<dbReference type="Gene3D" id="1.10.10.10">
    <property type="entry name" value="Winged helix-like DNA-binding domain superfamily/Winged helix DNA-binding domain"/>
    <property type="match status" value="1"/>
</dbReference>
<dbReference type="Proteomes" id="UP000054596">
    <property type="component" value="Unassembled WGS sequence"/>
</dbReference>
<feature type="compositionally biased region" description="Basic and acidic residues" evidence="4">
    <location>
        <begin position="1"/>
        <end position="17"/>
    </location>
</feature>
<evidence type="ECO:0000313" key="6">
    <source>
        <dbReference type="EMBL" id="SAK44845.1"/>
    </source>
</evidence>
<comment type="caution">
    <text evidence="6">The sequence shown here is derived from an EMBL/GenBank/DDBJ whole genome shotgun (WGS) entry which is preliminary data.</text>
</comment>
<keyword evidence="3" id="KW-0804">Transcription</keyword>
<sequence length="191" mass="21396">MPETGERMNKSEQKIPRDPQPGTLKHWREALPEERMAHLVKDAARGFSRSLQARLREHSVLYGHWTFLRILWQTDGLTQRQLSEQAGVAEPTTFSALKTMESLGYLTRQKLPDNRKQVRVFLTPKGVALRSVLVPYAIDVNRIALAGIAPEDISATRRTLLAMIENLSADQIAAPKNGRDSANGDANEDSL</sequence>